<sequence>MDGDSSQIWATSMEKGQIWDGESGRTGMNLGEQGYAGDARSEPERATMADGRRWPTWTSDLDGDSQEGQRWPIP</sequence>
<accession>A0A484KUN3</accession>
<organism evidence="2 3">
    <name type="scientific">Cuscuta campestris</name>
    <dbReference type="NCBI Taxonomy" id="132261"/>
    <lineage>
        <taxon>Eukaryota</taxon>
        <taxon>Viridiplantae</taxon>
        <taxon>Streptophyta</taxon>
        <taxon>Embryophyta</taxon>
        <taxon>Tracheophyta</taxon>
        <taxon>Spermatophyta</taxon>
        <taxon>Magnoliopsida</taxon>
        <taxon>eudicotyledons</taxon>
        <taxon>Gunneridae</taxon>
        <taxon>Pentapetalae</taxon>
        <taxon>asterids</taxon>
        <taxon>lamiids</taxon>
        <taxon>Solanales</taxon>
        <taxon>Convolvulaceae</taxon>
        <taxon>Cuscuteae</taxon>
        <taxon>Cuscuta</taxon>
        <taxon>Cuscuta subgen. Grammica</taxon>
        <taxon>Cuscuta sect. Cleistogrammica</taxon>
    </lineage>
</organism>
<gene>
    <name evidence="2" type="ORF">CCAM_LOCUS8685</name>
</gene>
<feature type="region of interest" description="Disordered" evidence="1">
    <location>
        <begin position="13"/>
        <end position="74"/>
    </location>
</feature>
<keyword evidence="3" id="KW-1185">Reference proteome</keyword>
<protein>
    <submittedName>
        <fullName evidence="2">Uncharacterized protein</fullName>
    </submittedName>
</protein>
<dbReference type="AlphaFoldDB" id="A0A484KUN3"/>
<feature type="compositionally biased region" description="Basic and acidic residues" evidence="1">
    <location>
        <begin position="39"/>
        <end position="53"/>
    </location>
</feature>
<dbReference type="Proteomes" id="UP000595140">
    <property type="component" value="Unassembled WGS sequence"/>
</dbReference>
<evidence type="ECO:0000256" key="1">
    <source>
        <dbReference type="SAM" id="MobiDB-lite"/>
    </source>
</evidence>
<evidence type="ECO:0000313" key="2">
    <source>
        <dbReference type="EMBL" id="VFQ66909.1"/>
    </source>
</evidence>
<name>A0A484KUN3_9ASTE</name>
<dbReference type="EMBL" id="OOIL02000560">
    <property type="protein sequence ID" value="VFQ66909.1"/>
    <property type="molecule type" value="Genomic_DNA"/>
</dbReference>
<reference evidence="2 3" key="1">
    <citation type="submission" date="2018-04" db="EMBL/GenBank/DDBJ databases">
        <authorList>
            <person name="Vogel A."/>
        </authorList>
    </citation>
    <scope>NUCLEOTIDE SEQUENCE [LARGE SCALE GENOMIC DNA]</scope>
</reference>
<proteinExistence type="predicted"/>
<evidence type="ECO:0000313" key="3">
    <source>
        <dbReference type="Proteomes" id="UP000595140"/>
    </source>
</evidence>